<dbReference type="Gene3D" id="2.60.120.200">
    <property type="match status" value="1"/>
</dbReference>
<dbReference type="PROSITE" id="PS01186">
    <property type="entry name" value="EGF_2"/>
    <property type="match status" value="1"/>
</dbReference>
<reference evidence="15" key="1">
    <citation type="submission" date="2025-08" db="UniProtKB">
        <authorList>
            <consortium name="RefSeq"/>
        </authorList>
    </citation>
    <scope>IDENTIFICATION</scope>
    <source>
        <tissue evidence="15">Testes</tissue>
    </source>
</reference>
<keyword evidence="4" id="KW-0677">Repeat</keyword>
<keyword evidence="2 9" id="KW-0245">EGF-like domain</keyword>
<dbReference type="InterPro" id="IPR001881">
    <property type="entry name" value="EGF-like_Ca-bd_dom"/>
</dbReference>
<dbReference type="PROSITE" id="PS01187">
    <property type="entry name" value="EGF_CA"/>
    <property type="match status" value="1"/>
</dbReference>
<evidence type="ECO:0000256" key="2">
    <source>
        <dbReference type="ARBA" id="ARBA00022536"/>
    </source>
</evidence>
<feature type="repeat" description="TSP type-3" evidence="10">
    <location>
        <begin position="383"/>
        <end position="418"/>
    </location>
</feature>
<keyword evidence="14" id="KW-1185">Reference proteome</keyword>
<dbReference type="InterPro" id="IPR000742">
    <property type="entry name" value="EGF"/>
</dbReference>
<dbReference type="PANTHER" id="PTHR10199">
    <property type="entry name" value="THROMBOSPONDIN"/>
    <property type="match status" value="1"/>
</dbReference>
<dbReference type="InterPro" id="IPR003367">
    <property type="entry name" value="Thrombospondin_3-like_rpt"/>
</dbReference>
<evidence type="ECO:0000313" key="14">
    <source>
        <dbReference type="Proteomes" id="UP000694865"/>
    </source>
</evidence>
<keyword evidence="7" id="KW-1015">Disulfide bond</keyword>
<proteinExistence type="inferred from homology"/>
<evidence type="ECO:0000256" key="11">
    <source>
        <dbReference type="SAM" id="MobiDB-lite"/>
    </source>
</evidence>
<comment type="similarity">
    <text evidence="1">Belongs to the thrombospondin family.</text>
</comment>
<accession>A0ABM0GK29</accession>
<dbReference type="Pfam" id="PF02412">
    <property type="entry name" value="TSP_3"/>
    <property type="match status" value="5"/>
</dbReference>
<evidence type="ECO:0000256" key="5">
    <source>
        <dbReference type="ARBA" id="ARBA00022837"/>
    </source>
</evidence>
<sequence>MTSPVTTEGYQSLKFKTCSDIPCYPGVHCTDHEQGYICGSCPIGLSGDGEICEDINECERSAPCYFKARCINLDPGFRCSECPLGYTGPPIAGIGLEDADRLHQECRDIDECITDNGGCVVNSECINTIGSFFCGQCRGGYMGNQSAGCLPIQICPDGSPSPCDINAQCILRSRGRYACVCEVGWAGNGYMCARDSDIDGYPDVGLQCADDNCKADNCPWIPNSGQEDADHDGIGNICDEDADGDGVLNRPDNCPLVNNADQAEDDTDVIGNACDNCPDVPNPLQLDSDNDGMGDECDDDKDNDGILNVNDNCPITPNWDQDDFDGDGVGDECDNCPKTYNSDQIDSDDDLVGDACDTDKDRDVDGVQDDLDNCPDIPNTSQLDTDSDGLGDACDNDDDNDGITDDEDNCRLIPNRHQVDSNGNGRGDVCELDFDNDGVNDDRDACPEDPRIIHTDFRAFQSVILDPEGDAQSDPKWVIYDQGREIIETVNSDPGILIAYPGFGGVDYDGTFFVNSVTDDDYAGFVFGYQDNKSFYVVMWKQKEQTYWKSTPFRSVAEPGIHLKAVKSVTGPGETLRNSLWNTGDTEGQVTLLWTDPRNEGWKDKVAYRWNVIHRPAIGLIRIKLYEGAVLVADSRNIIDTTMRGGRLGAFCFSQEGVIWSRMSYKCNEAIPDDVQIL</sequence>
<feature type="domain" description="TSP C-terminal" evidence="13">
    <location>
        <begin position="458"/>
        <end position="672"/>
    </location>
</feature>
<keyword evidence="6" id="KW-0130">Cell adhesion</keyword>
<dbReference type="PANTHER" id="PTHR10199:SF100">
    <property type="entry name" value="THROMBOSPONDIN, ISOFORM A"/>
    <property type="match status" value="1"/>
</dbReference>
<feature type="repeat" description="TSP type-3" evidence="10">
    <location>
        <begin position="286"/>
        <end position="321"/>
    </location>
</feature>
<dbReference type="RefSeq" id="XP_002731598.1">
    <property type="nucleotide sequence ID" value="XM_002731552.1"/>
</dbReference>
<keyword evidence="5 10" id="KW-0106">Calcium</keyword>
<dbReference type="InterPro" id="IPR028974">
    <property type="entry name" value="TSP_type-3_rpt"/>
</dbReference>
<dbReference type="Gene3D" id="4.10.1080.10">
    <property type="entry name" value="TSP type-3 repeat"/>
    <property type="match status" value="2"/>
</dbReference>
<dbReference type="InterPro" id="IPR013320">
    <property type="entry name" value="ConA-like_dom_sf"/>
</dbReference>
<evidence type="ECO:0000256" key="9">
    <source>
        <dbReference type="PROSITE-ProRule" id="PRU00076"/>
    </source>
</evidence>
<dbReference type="PROSITE" id="PS51236">
    <property type="entry name" value="TSP_CTER"/>
    <property type="match status" value="1"/>
</dbReference>
<dbReference type="PROSITE" id="PS51234">
    <property type="entry name" value="TSP3"/>
    <property type="match status" value="3"/>
</dbReference>
<dbReference type="InterPro" id="IPR017897">
    <property type="entry name" value="Thrombospondin_3_rpt"/>
</dbReference>
<evidence type="ECO:0000313" key="15">
    <source>
        <dbReference type="RefSeq" id="XP_002731598.1"/>
    </source>
</evidence>
<feature type="domain" description="EGF-like" evidence="12">
    <location>
        <begin position="151"/>
        <end position="193"/>
    </location>
</feature>
<dbReference type="SMART" id="SM00179">
    <property type="entry name" value="EGF_CA"/>
    <property type="match status" value="3"/>
</dbReference>
<evidence type="ECO:0000256" key="4">
    <source>
        <dbReference type="ARBA" id="ARBA00022737"/>
    </source>
</evidence>
<evidence type="ECO:0000259" key="12">
    <source>
        <dbReference type="PROSITE" id="PS50026"/>
    </source>
</evidence>
<keyword evidence="8" id="KW-0325">Glycoprotein</keyword>
<dbReference type="InterPro" id="IPR018097">
    <property type="entry name" value="EGF_Ca-bd_CS"/>
</dbReference>
<dbReference type="Pfam" id="PF05735">
    <property type="entry name" value="TSP_C"/>
    <property type="match status" value="1"/>
</dbReference>
<dbReference type="InterPro" id="IPR008859">
    <property type="entry name" value="Thrombospondin_C"/>
</dbReference>
<dbReference type="CDD" id="cd00054">
    <property type="entry name" value="EGF_CA"/>
    <property type="match status" value="2"/>
</dbReference>
<evidence type="ECO:0000256" key="10">
    <source>
        <dbReference type="PROSITE-ProRule" id="PRU00634"/>
    </source>
</evidence>
<evidence type="ECO:0000256" key="7">
    <source>
        <dbReference type="ARBA" id="ARBA00023157"/>
    </source>
</evidence>
<organism evidence="14 15">
    <name type="scientific">Saccoglossus kowalevskii</name>
    <name type="common">Acorn worm</name>
    <dbReference type="NCBI Taxonomy" id="10224"/>
    <lineage>
        <taxon>Eukaryota</taxon>
        <taxon>Metazoa</taxon>
        <taxon>Hemichordata</taxon>
        <taxon>Enteropneusta</taxon>
        <taxon>Harrimaniidae</taxon>
        <taxon>Saccoglossus</taxon>
    </lineage>
</organism>
<evidence type="ECO:0000256" key="6">
    <source>
        <dbReference type="ARBA" id="ARBA00022889"/>
    </source>
</evidence>
<evidence type="ECO:0000259" key="13">
    <source>
        <dbReference type="PROSITE" id="PS51236"/>
    </source>
</evidence>
<dbReference type="Proteomes" id="UP000694865">
    <property type="component" value="Unplaced"/>
</dbReference>
<dbReference type="InterPro" id="IPR049883">
    <property type="entry name" value="NOTCH1_EGF-like"/>
</dbReference>
<evidence type="ECO:0000256" key="1">
    <source>
        <dbReference type="ARBA" id="ARBA00009456"/>
    </source>
</evidence>
<dbReference type="SUPFAM" id="SSF57196">
    <property type="entry name" value="EGF/Laminin"/>
    <property type="match status" value="2"/>
</dbReference>
<gene>
    <name evidence="15" type="primary">LOC100367654</name>
</gene>
<dbReference type="Gene3D" id="2.10.25.10">
    <property type="entry name" value="Laminin"/>
    <property type="match status" value="4"/>
</dbReference>
<dbReference type="PROSITE" id="PS50026">
    <property type="entry name" value="EGF_3"/>
    <property type="match status" value="1"/>
</dbReference>
<evidence type="ECO:0000256" key="8">
    <source>
        <dbReference type="ARBA" id="ARBA00023180"/>
    </source>
</evidence>
<dbReference type="Pfam" id="PF07645">
    <property type="entry name" value="EGF_CA"/>
    <property type="match status" value="2"/>
</dbReference>
<feature type="region of interest" description="Disordered" evidence="11">
    <location>
        <begin position="339"/>
        <end position="401"/>
    </location>
</feature>
<evidence type="ECO:0000256" key="3">
    <source>
        <dbReference type="ARBA" id="ARBA00022729"/>
    </source>
</evidence>
<dbReference type="SMART" id="SM00181">
    <property type="entry name" value="EGF"/>
    <property type="match status" value="4"/>
</dbReference>
<feature type="repeat" description="TSP type-3" evidence="10">
    <location>
        <begin position="227"/>
        <end position="262"/>
    </location>
</feature>
<feature type="compositionally biased region" description="Acidic residues" evidence="11">
    <location>
        <begin position="385"/>
        <end position="401"/>
    </location>
</feature>
<keyword evidence="3" id="KW-0732">Signal</keyword>
<dbReference type="SUPFAM" id="SSF103647">
    <property type="entry name" value="TSP type-3 repeat"/>
    <property type="match status" value="3"/>
</dbReference>
<comment type="caution">
    <text evidence="9">Lacks conserved residue(s) required for the propagation of feature annotation.</text>
</comment>
<dbReference type="GeneID" id="100367654"/>
<protein>
    <submittedName>
        <fullName evidence="15">Thrombospondin-4-like</fullName>
    </submittedName>
</protein>
<dbReference type="SUPFAM" id="SSF49899">
    <property type="entry name" value="Concanavalin A-like lectins/glucanases"/>
    <property type="match status" value="1"/>
</dbReference>
<name>A0ABM0GK29_SACKO</name>